<proteinExistence type="predicted"/>
<gene>
    <name evidence="2" type="ORF">L916_20958</name>
</gene>
<accession>W2HTA1</accession>
<evidence type="ECO:0000256" key="1">
    <source>
        <dbReference type="SAM" id="Phobius"/>
    </source>
</evidence>
<sequence>MSTALREFWTDYRCGSDYDVRYCEGDSDQSCTFEQCVVVNGDTLATVTARIKAGAVTESKQVLHHLHQEDYQTVTKVHRALKCTSYYGDDGQCVYVAKLSELIETTQTVNFDEEFNVNDIVYWRFKVNGNAEKWQLWKTRRKTSAETGCKWSTCDAVYDDDDVLTFSDPETKISIEAWTQCGLVRIFFFFVHLHVNSAVDVCKHFGEIWYQTTVSRLPIATQMCAYPSSDFADLYWNIGEPHFGQDSKGDKDFPEIVTRFGVEMLHIPNTEAITNFEVSCDFTYVVYGNAVHKKTCGQSFSISDSCGGNIVRSTKTTTFVESGAKECCQGCAGAKVVCTAILDAPDSNADLMRCEPSGVYSNYYFPISLPAEATQNHPVVMMLLSGGVLAVAVTLVARSRRKTAVSSAQVDSDLYYPLLN</sequence>
<feature type="transmembrane region" description="Helical" evidence="1">
    <location>
        <begin position="379"/>
        <end position="397"/>
    </location>
</feature>
<dbReference type="EMBL" id="KI676596">
    <property type="protein sequence ID" value="ETL25155.1"/>
    <property type="molecule type" value="Genomic_DNA"/>
</dbReference>
<keyword evidence="1" id="KW-0812">Transmembrane</keyword>
<keyword evidence="1" id="KW-1133">Transmembrane helix</keyword>
<dbReference type="VEuPathDB" id="FungiDB:PPTG_06309"/>
<protein>
    <submittedName>
        <fullName evidence="2">Uncharacterized protein</fullName>
    </submittedName>
</protein>
<reference evidence="2" key="1">
    <citation type="submission" date="2013-11" db="EMBL/GenBank/DDBJ databases">
        <title>The Genome Sequence of Phytophthora parasitica CJ05E6.</title>
        <authorList>
            <consortium name="The Broad Institute Genomics Platform"/>
            <person name="Russ C."/>
            <person name="Tyler B."/>
            <person name="Panabieres F."/>
            <person name="Shan W."/>
            <person name="Tripathy S."/>
            <person name="Grunwald N."/>
            <person name="Machado M."/>
            <person name="Johnson C.S."/>
            <person name="Arredondo F."/>
            <person name="Hong C."/>
            <person name="Coffey M."/>
            <person name="Young S.K."/>
            <person name="Zeng Q."/>
            <person name="Gargeya S."/>
            <person name="Fitzgerald M."/>
            <person name="Abouelleil A."/>
            <person name="Alvarado L."/>
            <person name="Chapman S.B."/>
            <person name="Gainer-Dewar J."/>
            <person name="Goldberg J."/>
            <person name="Griggs A."/>
            <person name="Gujja S."/>
            <person name="Hansen M."/>
            <person name="Howarth C."/>
            <person name="Imamovic A."/>
            <person name="Ireland A."/>
            <person name="Larimer J."/>
            <person name="McCowan C."/>
            <person name="Murphy C."/>
            <person name="Pearson M."/>
            <person name="Poon T.W."/>
            <person name="Priest M."/>
            <person name="Roberts A."/>
            <person name="Saif S."/>
            <person name="Shea T."/>
            <person name="Sykes S."/>
            <person name="Wortman J."/>
            <person name="Nusbaum C."/>
            <person name="Birren B."/>
        </authorList>
    </citation>
    <scope>NUCLEOTIDE SEQUENCE [LARGE SCALE GENOMIC DNA]</scope>
    <source>
        <strain evidence="2">CJ05E6</strain>
    </source>
</reference>
<keyword evidence="1" id="KW-0472">Membrane</keyword>
<dbReference type="AlphaFoldDB" id="W2HTA1"/>
<evidence type="ECO:0000313" key="2">
    <source>
        <dbReference type="EMBL" id="ETL25155.1"/>
    </source>
</evidence>
<organism evidence="2">
    <name type="scientific">Phytophthora nicotianae</name>
    <name type="common">Potato buckeye rot agent</name>
    <name type="synonym">Phytophthora parasitica</name>
    <dbReference type="NCBI Taxonomy" id="4792"/>
    <lineage>
        <taxon>Eukaryota</taxon>
        <taxon>Sar</taxon>
        <taxon>Stramenopiles</taxon>
        <taxon>Oomycota</taxon>
        <taxon>Peronosporomycetes</taxon>
        <taxon>Peronosporales</taxon>
        <taxon>Peronosporaceae</taxon>
        <taxon>Phytophthora</taxon>
    </lineage>
</organism>
<name>W2HTA1_PHYNI</name>
<dbReference type="Proteomes" id="UP000053864">
    <property type="component" value="Unassembled WGS sequence"/>
</dbReference>